<accession>A0A941ASP1</accession>
<keyword evidence="3" id="KW-1185">Reference proteome</keyword>
<evidence type="ECO:0000313" key="3">
    <source>
        <dbReference type="Proteomes" id="UP000678228"/>
    </source>
</evidence>
<feature type="region of interest" description="Disordered" evidence="1">
    <location>
        <begin position="1"/>
        <end position="43"/>
    </location>
</feature>
<evidence type="ECO:0000313" key="2">
    <source>
        <dbReference type="EMBL" id="MBP3949589.1"/>
    </source>
</evidence>
<gene>
    <name evidence="2" type="ORF">J7W16_00490</name>
</gene>
<organism evidence="2 3">
    <name type="scientific">Halalkalibacter suaedae</name>
    <dbReference type="NCBI Taxonomy" id="2822140"/>
    <lineage>
        <taxon>Bacteria</taxon>
        <taxon>Bacillati</taxon>
        <taxon>Bacillota</taxon>
        <taxon>Bacilli</taxon>
        <taxon>Bacillales</taxon>
        <taxon>Bacillaceae</taxon>
        <taxon>Halalkalibacter</taxon>
    </lineage>
</organism>
<protein>
    <submittedName>
        <fullName evidence="2">DUF3941 domain-containing protein</fullName>
    </submittedName>
</protein>
<name>A0A941ASP1_9BACI</name>
<dbReference type="RefSeq" id="WP_210594972.1">
    <property type="nucleotide sequence ID" value="NZ_JAGKSQ010000001.1"/>
</dbReference>
<dbReference type="Pfam" id="PF13081">
    <property type="entry name" value="DUF3941"/>
    <property type="match status" value="1"/>
</dbReference>
<sequence length="43" mass="4987">MSRTGDNNKKKKDNNALNHQKNEQALDNARHGKHTYSKKTDHL</sequence>
<reference evidence="2" key="1">
    <citation type="submission" date="2021-03" db="EMBL/GenBank/DDBJ databases">
        <title>Bacillus suaedae sp. nov., isolated from Suaeda aralocaspica.</title>
        <authorList>
            <person name="Lei R.F.R."/>
        </authorList>
    </citation>
    <scope>NUCLEOTIDE SEQUENCE</scope>
    <source>
        <strain evidence="2">YZJH907-2</strain>
    </source>
</reference>
<dbReference type="InterPro" id="IPR025077">
    <property type="entry name" value="DUF3941"/>
</dbReference>
<dbReference type="Proteomes" id="UP000678228">
    <property type="component" value="Unassembled WGS sequence"/>
</dbReference>
<feature type="compositionally biased region" description="Basic and acidic residues" evidence="1">
    <location>
        <begin position="20"/>
        <end position="30"/>
    </location>
</feature>
<comment type="caution">
    <text evidence="2">The sequence shown here is derived from an EMBL/GenBank/DDBJ whole genome shotgun (WGS) entry which is preliminary data.</text>
</comment>
<proteinExistence type="predicted"/>
<evidence type="ECO:0000256" key="1">
    <source>
        <dbReference type="SAM" id="MobiDB-lite"/>
    </source>
</evidence>
<dbReference type="AlphaFoldDB" id="A0A941ASP1"/>
<dbReference type="EMBL" id="JAGKSQ010000001">
    <property type="protein sequence ID" value="MBP3949589.1"/>
    <property type="molecule type" value="Genomic_DNA"/>
</dbReference>